<evidence type="ECO:0000313" key="2">
    <source>
        <dbReference type="Proteomes" id="UP000255213"/>
    </source>
</evidence>
<protein>
    <submittedName>
        <fullName evidence="1">Uncharacterized protein</fullName>
    </submittedName>
</protein>
<name>A0A380IDU6_STRAI</name>
<dbReference type="AlphaFoldDB" id="A0A380IDU6"/>
<dbReference type="Proteomes" id="UP000255213">
    <property type="component" value="Unassembled WGS sequence"/>
</dbReference>
<organism evidence="1 2">
    <name type="scientific">Streptococcus acidominimus</name>
    <dbReference type="NCBI Taxonomy" id="1326"/>
    <lineage>
        <taxon>Bacteria</taxon>
        <taxon>Bacillati</taxon>
        <taxon>Bacillota</taxon>
        <taxon>Bacilli</taxon>
        <taxon>Lactobacillales</taxon>
        <taxon>Streptococcaceae</taxon>
        <taxon>Streptococcus</taxon>
    </lineage>
</organism>
<sequence>MAKRRRKWLPKPKEVILTIYFVIGSTAIKF</sequence>
<gene>
    <name evidence="1" type="ORF">NCTC12957_00633</name>
</gene>
<dbReference type="EMBL" id="UHEN01000001">
    <property type="protein sequence ID" value="SUN06425.1"/>
    <property type="molecule type" value="Genomic_DNA"/>
</dbReference>
<evidence type="ECO:0000313" key="1">
    <source>
        <dbReference type="EMBL" id="SUN06425.1"/>
    </source>
</evidence>
<proteinExistence type="predicted"/>
<accession>A0A380IDU6</accession>
<reference evidence="1 2" key="1">
    <citation type="submission" date="2018-06" db="EMBL/GenBank/DDBJ databases">
        <authorList>
            <consortium name="Pathogen Informatics"/>
            <person name="Doyle S."/>
        </authorList>
    </citation>
    <scope>NUCLEOTIDE SEQUENCE [LARGE SCALE GENOMIC DNA]</scope>
    <source>
        <strain evidence="1 2">NCTC12957</strain>
    </source>
</reference>